<proteinExistence type="predicted"/>
<organism evidence="2 3">
    <name type="scientific">Babesia bovis</name>
    <dbReference type="NCBI Taxonomy" id="5865"/>
    <lineage>
        <taxon>Eukaryota</taxon>
        <taxon>Sar</taxon>
        <taxon>Alveolata</taxon>
        <taxon>Apicomplexa</taxon>
        <taxon>Aconoidasida</taxon>
        <taxon>Piroplasmida</taxon>
        <taxon>Babesiidae</taxon>
        <taxon>Babesia</taxon>
    </lineage>
</organism>
<dbReference type="EMBL" id="AAXT01000001">
    <property type="protein sequence ID" value="EDO08453.1"/>
    <property type="molecule type" value="Genomic_DNA"/>
</dbReference>
<gene>
    <name evidence="2" type="ORF">BBOV_III008960</name>
</gene>
<keyword evidence="3" id="KW-1185">Reference proteome</keyword>
<feature type="chain" id="PRO_5002706145" evidence="1">
    <location>
        <begin position="27"/>
        <end position="433"/>
    </location>
</feature>
<keyword evidence="1" id="KW-0732">Signal</keyword>
<name>A7APG9_BABBO</name>
<reference evidence="3" key="3">
    <citation type="journal article" date="2021" name="Int. J. Parasitol.">
        <title>Comparative analysis of gene expression between Babesia bovis blood stages and kinetes allowed by improved genome annotation.</title>
        <authorList>
            <person name="Ueti M.W."/>
            <person name="Johnson W.C."/>
            <person name="Kappmeyer L.S."/>
            <person name="Herndon D.R."/>
            <person name="Mousel M.R."/>
            <person name="Reif K.E."/>
            <person name="Taus N.S."/>
            <person name="Ifeonu O.O."/>
            <person name="Silva J.C."/>
            <person name="Suarez C.E."/>
            <person name="Brayton K.A."/>
        </authorList>
    </citation>
    <scope>NUCLEOTIDE SEQUENCE [LARGE SCALE GENOMIC DNA]</scope>
</reference>
<reference evidence="3" key="2">
    <citation type="journal article" date="2020" name="Data Brief">
        <title>Transcriptome dataset of Babesia bovis life stages within vertebrate and invertebrate hosts.</title>
        <authorList>
            <person name="Ueti M.W."/>
            <person name="Johnson W.C."/>
            <person name="Kappmeyer L.S."/>
            <person name="Herndon D.R."/>
            <person name="Mousel M.R."/>
            <person name="Reif K.E."/>
            <person name="Taus N.S."/>
            <person name="Ifeonu O.O."/>
            <person name="Silva J.C."/>
            <person name="Suarez C.E."/>
            <person name="Brayton K.A."/>
        </authorList>
    </citation>
    <scope>NUCLEOTIDE SEQUENCE [LARGE SCALE GENOMIC DNA]</scope>
</reference>
<sequence>MNALIHMAPFLACILTLFSIVPQTESVTLDLSLTAFPDVIECYHGTFLNCGVYRFFRTRSGIISMIKYGSTLLDGPVYDLIYGLKEVIVQDYKRDGIHMVTVHLCFENNTPLQTQYLKVVNGTFITSTKDILHSLINGPILLSLNLREGSVHPFITMHQSSGFYNGFQWSLLPSTHHKAYELPELHIRVNMGLFFISPIFIVDKEHTFPNPPPTCLSAPITKFFVSSKDNSMVLWLKRNRRSKPLAIRLPSTIDGVFRPKNILLIPQNISYLEIGYKPSRDNEITIDISKTESTISSLIILSNLLRGDWYYSQYTIVPIEAHEYNMVNVINSIKRCDIYKSTESESVSHIELFDNYINGWQYVVVNMSVIDGTNITEKKKVYMRHFDERGDKYMDLDVLGIHTYLDILYNIQTIDPELYSRPGYTTSSYGPSI</sequence>
<dbReference type="AlphaFoldDB" id="A7APG9"/>
<protein>
    <submittedName>
        <fullName evidence="2">Uncharacterized protein</fullName>
    </submittedName>
</protein>
<dbReference type="RefSeq" id="XP_001612021.1">
    <property type="nucleotide sequence ID" value="XM_001611971.1"/>
</dbReference>
<dbReference type="Proteomes" id="UP000002173">
    <property type="component" value="Unassembled WGS sequence"/>
</dbReference>
<dbReference type="KEGG" id="bbo:BBOV_III008960"/>
<dbReference type="InParanoid" id="A7APG9"/>
<dbReference type="GeneID" id="5480276"/>
<evidence type="ECO:0000256" key="1">
    <source>
        <dbReference type="SAM" id="SignalP"/>
    </source>
</evidence>
<comment type="caution">
    <text evidence="2">The sequence shown here is derived from an EMBL/GenBank/DDBJ whole genome shotgun (WGS) entry which is preliminary data.</text>
</comment>
<accession>A7APG9</accession>
<reference evidence="2 3" key="1">
    <citation type="journal article" date="2007" name="PLoS Pathog.">
        <title>Genome sequence of Babesia bovis and comparative analysis of apicomplexan hemoprotozoa.</title>
        <authorList>
            <person name="Brayton K.A."/>
            <person name="Lau A.O.T."/>
            <person name="Herndon D.R."/>
            <person name="Hannick L."/>
            <person name="Kappmeyer L.S."/>
            <person name="Berens S.J."/>
            <person name="Bidwell S.L."/>
            <person name="Brown W.C."/>
            <person name="Crabtree J."/>
            <person name="Fadrosh D."/>
            <person name="Feldblum T."/>
            <person name="Forberger H.A."/>
            <person name="Haas B.J."/>
            <person name="Howell J.M."/>
            <person name="Khouri H."/>
            <person name="Koo H."/>
            <person name="Mann D.J."/>
            <person name="Norimine J."/>
            <person name="Paulsen I.T."/>
            <person name="Radune D."/>
            <person name="Ren Q."/>
            <person name="Smith R.K. Jr."/>
            <person name="Suarez C.E."/>
            <person name="White O."/>
            <person name="Wortman J.R."/>
            <person name="Knowles D.P. Jr."/>
            <person name="McElwain T.F."/>
            <person name="Nene V.M."/>
        </authorList>
    </citation>
    <scope>NUCLEOTIDE SEQUENCE [LARGE SCALE GENOMIC DNA]</scope>
    <source>
        <strain evidence="2">T2Bo</strain>
    </source>
</reference>
<evidence type="ECO:0000313" key="2">
    <source>
        <dbReference type="EMBL" id="EDO08453.1"/>
    </source>
</evidence>
<evidence type="ECO:0000313" key="3">
    <source>
        <dbReference type="Proteomes" id="UP000002173"/>
    </source>
</evidence>
<feature type="signal peptide" evidence="1">
    <location>
        <begin position="1"/>
        <end position="26"/>
    </location>
</feature>
<dbReference type="VEuPathDB" id="PiroplasmaDB:BBOV_III008960"/>